<evidence type="ECO:0000313" key="5">
    <source>
        <dbReference type="Proteomes" id="UP001233673"/>
    </source>
</evidence>
<feature type="domain" description="NADH:flavin oxidoreductase/NADH oxidase N-terminal" evidence="3">
    <location>
        <begin position="14"/>
        <end position="251"/>
    </location>
</feature>
<evidence type="ECO:0000259" key="3">
    <source>
        <dbReference type="Pfam" id="PF00724"/>
    </source>
</evidence>
<evidence type="ECO:0000256" key="1">
    <source>
        <dbReference type="ARBA" id="ARBA00022630"/>
    </source>
</evidence>
<keyword evidence="5" id="KW-1185">Reference proteome</keyword>
<keyword evidence="2" id="KW-0560">Oxidoreductase</keyword>
<dbReference type="InterPro" id="IPR051799">
    <property type="entry name" value="NADH_flavin_oxidoreductase"/>
</dbReference>
<dbReference type="EMBL" id="JASNFN010000002">
    <property type="protein sequence ID" value="MDP5181868.1"/>
    <property type="molecule type" value="Genomic_DNA"/>
</dbReference>
<dbReference type="Pfam" id="PF00724">
    <property type="entry name" value="Oxidored_FMN"/>
    <property type="match status" value="1"/>
</dbReference>
<dbReference type="PANTHER" id="PTHR43656">
    <property type="entry name" value="BINDING OXIDOREDUCTASE, PUTATIVE (AFU_ORTHOLOGUE AFUA_2G08260)-RELATED"/>
    <property type="match status" value="1"/>
</dbReference>
<accession>A0ABT9I8I3</accession>
<comment type="caution">
    <text evidence="4">The sequence shown here is derived from an EMBL/GenBank/DDBJ whole genome shotgun (WGS) entry which is preliminary data.</text>
</comment>
<reference evidence="5" key="1">
    <citation type="submission" date="2023-05" db="EMBL/GenBank/DDBJ databases">
        <title>Draft genome of Pseudofrankia sp. BMG5.37.</title>
        <authorList>
            <person name="Gtari M."/>
            <person name="Ghodhbane F."/>
            <person name="Sbissi I."/>
        </authorList>
    </citation>
    <scope>NUCLEOTIDE SEQUENCE [LARGE SCALE GENOMIC DNA]</scope>
    <source>
        <strain evidence="5">BMG 814</strain>
    </source>
</reference>
<dbReference type="RefSeq" id="WP_305998571.1">
    <property type="nucleotide sequence ID" value="NZ_JASNFN010000002.1"/>
</dbReference>
<dbReference type="CDD" id="cd02803">
    <property type="entry name" value="OYE_like_FMN_family"/>
    <property type="match status" value="1"/>
</dbReference>
<evidence type="ECO:0000256" key="2">
    <source>
        <dbReference type="ARBA" id="ARBA00023002"/>
    </source>
</evidence>
<dbReference type="InterPro" id="IPR013785">
    <property type="entry name" value="Aldolase_TIM"/>
</dbReference>
<dbReference type="SUPFAM" id="SSF51395">
    <property type="entry name" value="FMN-linked oxidoreductases"/>
    <property type="match status" value="1"/>
</dbReference>
<organism evidence="4 5">
    <name type="scientific">Blastococcus carthaginiensis</name>
    <dbReference type="NCBI Taxonomy" id="3050034"/>
    <lineage>
        <taxon>Bacteria</taxon>
        <taxon>Bacillati</taxon>
        <taxon>Actinomycetota</taxon>
        <taxon>Actinomycetes</taxon>
        <taxon>Geodermatophilales</taxon>
        <taxon>Geodermatophilaceae</taxon>
        <taxon>Blastococcus</taxon>
    </lineage>
</organism>
<evidence type="ECO:0000313" key="4">
    <source>
        <dbReference type="EMBL" id="MDP5181868.1"/>
    </source>
</evidence>
<name>A0ABT9I8I3_9ACTN</name>
<dbReference type="PANTHER" id="PTHR43656:SF2">
    <property type="entry name" value="BINDING OXIDOREDUCTASE, PUTATIVE (AFU_ORTHOLOGUE AFUA_2G08260)-RELATED"/>
    <property type="match status" value="1"/>
</dbReference>
<protein>
    <submittedName>
        <fullName evidence="4">NADH:flavin oxidoreductase</fullName>
    </submittedName>
</protein>
<sequence length="425" mass="45772">MTQKPVAQHEVPDVFAPAQLGPVTLRNRTIKAATYEGMSHKSLVTDRLIDFHVQHAAGGVGMTTVAYCAVAPEGRTDRHQILWRPEALPGLRKLTDAVHAEGAAISAQIGHAGPVGNPKANGAPALSPSRHFHKTTLSFTKVATRDDLARIVAAHGNAATMAAEAGFDAVEVHLGHNYLASSFLSPKLNHRTDEYGGSLENRARLALETVQAVRRAVGDRIAIIVKLNMDDGYPGGFWLDEAIVVAQWLEQSGAVDALEMTAGSSLLNPMYLFKGDAPLQEFAGVMPEPLKTGIKLVGSRFLHSYPYRDGYLLEDAKQIRSHVKLPMILLGGITDRQIMDTAMAEGFEFVALGRALLREPDLINRIQADAGTRSLCNHNNKCMTKIYGGTRCVLVPQSDGKPTAQAPAADVTQVVEAAETLEARA</sequence>
<proteinExistence type="predicted"/>
<gene>
    <name evidence="4" type="ORF">QOZ88_04405</name>
</gene>
<dbReference type="Proteomes" id="UP001233673">
    <property type="component" value="Unassembled WGS sequence"/>
</dbReference>
<dbReference type="InterPro" id="IPR001155">
    <property type="entry name" value="OxRdtase_FMN_N"/>
</dbReference>
<dbReference type="Gene3D" id="3.20.20.70">
    <property type="entry name" value="Aldolase class I"/>
    <property type="match status" value="1"/>
</dbReference>
<keyword evidence="1" id="KW-0285">Flavoprotein</keyword>